<protein>
    <submittedName>
        <fullName evidence="1">Uncharacterized protein</fullName>
    </submittedName>
</protein>
<comment type="caution">
    <text evidence="1">The sequence shown here is derived from an EMBL/GenBank/DDBJ whole genome shotgun (WGS) entry which is preliminary data.</text>
</comment>
<dbReference type="Proteomes" id="UP001162156">
    <property type="component" value="Unassembled WGS sequence"/>
</dbReference>
<organism evidence="1 2">
    <name type="scientific">Rhamnusium bicolor</name>
    <dbReference type="NCBI Taxonomy" id="1586634"/>
    <lineage>
        <taxon>Eukaryota</taxon>
        <taxon>Metazoa</taxon>
        <taxon>Ecdysozoa</taxon>
        <taxon>Arthropoda</taxon>
        <taxon>Hexapoda</taxon>
        <taxon>Insecta</taxon>
        <taxon>Pterygota</taxon>
        <taxon>Neoptera</taxon>
        <taxon>Endopterygota</taxon>
        <taxon>Coleoptera</taxon>
        <taxon>Polyphaga</taxon>
        <taxon>Cucujiformia</taxon>
        <taxon>Chrysomeloidea</taxon>
        <taxon>Cerambycidae</taxon>
        <taxon>Lepturinae</taxon>
        <taxon>Rhagiini</taxon>
        <taxon>Rhamnusium</taxon>
    </lineage>
</organism>
<name>A0AAV8X2L4_9CUCU</name>
<dbReference type="EMBL" id="JANEYF010003954">
    <property type="protein sequence ID" value="KAJ8932893.1"/>
    <property type="molecule type" value="Genomic_DNA"/>
</dbReference>
<evidence type="ECO:0000313" key="2">
    <source>
        <dbReference type="Proteomes" id="UP001162156"/>
    </source>
</evidence>
<proteinExistence type="predicted"/>
<sequence length="76" mass="8602">MKRSCNTNANQTLNYDDAQKAEDWLSSHYPEFVPGFLSFQLSDYDVFSKSMFQNDILITSMGTNGGYSSNKNLCTN</sequence>
<accession>A0AAV8X2L4</accession>
<gene>
    <name evidence="1" type="ORF">NQ314_014374</name>
</gene>
<dbReference type="AlphaFoldDB" id="A0AAV8X2L4"/>
<keyword evidence="2" id="KW-1185">Reference proteome</keyword>
<evidence type="ECO:0000313" key="1">
    <source>
        <dbReference type="EMBL" id="KAJ8932893.1"/>
    </source>
</evidence>
<reference evidence="1" key="1">
    <citation type="journal article" date="2023" name="Insect Mol. Biol.">
        <title>Genome sequencing provides insights into the evolution of gene families encoding plant cell wall-degrading enzymes in longhorned beetles.</title>
        <authorList>
            <person name="Shin N.R."/>
            <person name="Okamura Y."/>
            <person name="Kirsch R."/>
            <person name="Pauchet Y."/>
        </authorList>
    </citation>
    <scope>NUCLEOTIDE SEQUENCE</scope>
    <source>
        <strain evidence="1">RBIC_L_NR</strain>
    </source>
</reference>